<dbReference type="Gene3D" id="3.40.50.720">
    <property type="entry name" value="NAD(P)-binding Rossmann-like Domain"/>
    <property type="match status" value="2"/>
</dbReference>
<evidence type="ECO:0000256" key="9">
    <source>
        <dbReference type="ARBA" id="ARBA00030455"/>
    </source>
</evidence>
<dbReference type="GO" id="GO:0004617">
    <property type="term" value="F:phosphoglycerate dehydrogenase activity"/>
    <property type="evidence" value="ECO:0007669"/>
    <property type="project" value="UniProtKB-EC"/>
</dbReference>
<evidence type="ECO:0000256" key="4">
    <source>
        <dbReference type="ARBA" id="ARBA00013001"/>
    </source>
</evidence>
<feature type="domain" description="ACT" evidence="13">
    <location>
        <begin position="318"/>
        <end position="387"/>
    </location>
</feature>
<dbReference type="RefSeq" id="WP_005946159.1">
    <property type="nucleotide sequence ID" value="NZ_CP136423.1"/>
</dbReference>
<keyword evidence="8" id="KW-0520">NAD</keyword>
<dbReference type="SUPFAM" id="SSF52283">
    <property type="entry name" value="Formate/glycerate dehydrogenase catalytic domain-like"/>
    <property type="match status" value="1"/>
</dbReference>
<evidence type="ECO:0000256" key="8">
    <source>
        <dbReference type="ARBA" id="ARBA00023027"/>
    </source>
</evidence>
<dbReference type="GeneID" id="86821919"/>
<gene>
    <name evidence="14" type="ORF">RUMHYD_00732</name>
</gene>
<dbReference type="PROSITE" id="PS51671">
    <property type="entry name" value="ACT"/>
    <property type="match status" value="1"/>
</dbReference>
<dbReference type="EMBL" id="ACBZ01000027">
    <property type="protein sequence ID" value="EEG50318.1"/>
    <property type="molecule type" value="Genomic_DNA"/>
</dbReference>
<keyword evidence="7 12" id="KW-0560">Oxidoreductase</keyword>
<evidence type="ECO:0000256" key="10">
    <source>
        <dbReference type="ARBA" id="ARBA00048126"/>
    </source>
</evidence>
<dbReference type="Gene3D" id="3.30.70.260">
    <property type="match status" value="1"/>
</dbReference>
<comment type="function">
    <text evidence="1">Catalyzes the reversible oxidation of 3-phospho-D-glycerate to 3-phosphonooxypyruvate, the first step of the phosphorylated L-serine biosynthesis pathway. Also catalyzes the reversible oxidation of 2-hydroxyglutarate to 2-oxoglutarate.</text>
</comment>
<dbReference type="EC" id="1.1.1.399" evidence="4"/>
<dbReference type="Pfam" id="PF02826">
    <property type="entry name" value="2-Hacid_dh_C"/>
    <property type="match status" value="1"/>
</dbReference>
<sequence>MFRYTCLNPISQKGLELFSDQYTEVKELAAADAVLVRSAKMTELEIPDSVLAIGRAGAGVNNIPVADCAEKGIVVFNTPGANANGVKELVLAGMLLASRDIVGGVEWIKDNQEDPNIGKLAEKQKKQFAGCEISGKKLGIIGLGAIGSMVANAADALGMEVYGYDPYLSIDAAWNLSRNVHHSKNVEEIYEQCDYITIHVPLLDSTKQMLNEEAISKMKEHVVILNFARDLLADEEAIVKALQSGKIKRYVTDFANPVVAGKKGVLVIPHLGASTAEAEENCAIMAVKELRDFLENGNIRNSVNFPNCDMGVCKGRSRVAITHRNIPNMISQFSKILGDEGMNIADMTNKSRGEYAYTLMDMEAEIPGEAIEALESVEGVSRVRVVR</sequence>
<organism evidence="14 15">
    <name type="scientific">Blautia hydrogenotrophica (strain DSM 10507 / JCM 14656 / S5a33)</name>
    <name type="common">Ruminococcus hydrogenotrophicus</name>
    <dbReference type="NCBI Taxonomy" id="476272"/>
    <lineage>
        <taxon>Bacteria</taxon>
        <taxon>Bacillati</taxon>
        <taxon>Bacillota</taxon>
        <taxon>Clostridia</taxon>
        <taxon>Lachnospirales</taxon>
        <taxon>Lachnospiraceae</taxon>
        <taxon>Blautia</taxon>
    </lineage>
</organism>
<comment type="catalytic activity">
    <reaction evidence="11">
        <text>(2R)-3-phosphoglycerate + NAD(+) = 3-phosphooxypyruvate + NADH + H(+)</text>
        <dbReference type="Rhea" id="RHEA:12641"/>
        <dbReference type="ChEBI" id="CHEBI:15378"/>
        <dbReference type="ChEBI" id="CHEBI:18110"/>
        <dbReference type="ChEBI" id="CHEBI:57540"/>
        <dbReference type="ChEBI" id="CHEBI:57945"/>
        <dbReference type="ChEBI" id="CHEBI:58272"/>
        <dbReference type="EC" id="1.1.1.95"/>
    </reaction>
</comment>
<dbReference type="CDD" id="cd04901">
    <property type="entry name" value="ACT_3PGDH"/>
    <property type="match status" value="1"/>
</dbReference>
<dbReference type="SUPFAM" id="SSF55021">
    <property type="entry name" value="ACT-like"/>
    <property type="match status" value="1"/>
</dbReference>
<dbReference type="SUPFAM" id="SSF51735">
    <property type="entry name" value="NAD(P)-binding Rossmann-fold domains"/>
    <property type="match status" value="1"/>
</dbReference>
<dbReference type="InterPro" id="IPR002912">
    <property type="entry name" value="ACT_dom"/>
</dbReference>
<dbReference type="CDD" id="cd12174">
    <property type="entry name" value="PGDH_like_3"/>
    <property type="match status" value="1"/>
</dbReference>
<evidence type="ECO:0000313" key="14">
    <source>
        <dbReference type="EMBL" id="EEG50318.1"/>
    </source>
</evidence>
<dbReference type="InterPro" id="IPR036291">
    <property type="entry name" value="NAD(P)-bd_dom_sf"/>
</dbReference>
<evidence type="ECO:0000256" key="7">
    <source>
        <dbReference type="ARBA" id="ARBA00023002"/>
    </source>
</evidence>
<evidence type="ECO:0000259" key="13">
    <source>
        <dbReference type="PROSITE" id="PS51671"/>
    </source>
</evidence>
<dbReference type="PROSITE" id="PS00065">
    <property type="entry name" value="D_2_HYDROXYACID_DH_1"/>
    <property type="match status" value="1"/>
</dbReference>
<dbReference type="InterPro" id="IPR045865">
    <property type="entry name" value="ACT-like_dom_sf"/>
</dbReference>
<dbReference type="AlphaFoldDB" id="C0CIR5"/>
<dbReference type="EC" id="1.1.1.95" evidence="5"/>
<comment type="similarity">
    <text evidence="3 12">Belongs to the D-isomer specific 2-hydroxyacid dehydrogenase family.</text>
</comment>
<dbReference type="Proteomes" id="UP000003100">
    <property type="component" value="Unassembled WGS sequence"/>
</dbReference>
<dbReference type="eggNOG" id="COG0111">
    <property type="taxonomic scope" value="Bacteria"/>
</dbReference>
<dbReference type="InterPro" id="IPR006139">
    <property type="entry name" value="D-isomer_2_OHA_DH_cat_dom"/>
</dbReference>
<evidence type="ECO:0000256" key="5">
    <source>
        <dbReference type="ARBA" id="ARBA00013143"/>
    </source>
</evidence>
<dbReference type="GO" id="GO:0051287">
    <property type="term" value="F:NAD binding"/>
    <property type="evidence" value="ECO:0007669"/>
    <property type="project" value="InterPro"/>
</dbReference>
<evidence type="ECO:0000256" key="2">
    <source>
        <dbReference type="ARBA" id="ARBA00005216"/>
    </source>
</evidence>
<dbReference type="PANTHER" id="PTHR42938">
    <property type="entry name" value="FORMATE DEHYDROGENASE 1"/>
    <property type="match status" value="1"/>
</dbReference>
<dbReference type="InterPro" id="IPR029752">
    <property type="entry name" value="D-isomer_DH_CS1"/>
</dbReference>
<keyword evidence="15" id="KW-1185">Reference proteome</keyword>
<comment type="catalytic activity">
    <reaction evidence="10">
        <text>(R)-2-hydroxyglutarate + NAD(+) = 2-oxoglutarate + NADH + H(+)</text>
        <dbReference type="Rhea" id="RHEA:49612"/>
        <dbReference type="ChEBI" id="CHEBI:15378"/>
        <dbReference type="ChEBI" id="CHEBI:15801"/>
        <dbReference type="ChEBI" id="CHEBI:16810"/>
        <dbReference type="ChEBI" id="CHEBI:57540"/>
        <dbReference type="ChEBI" id="CHEBI:57945"/>
        <dbReference type="EC" id="1.1.1.399"/>
    </reaction>
</comment>
<reference evidence="14 15" key="2">
    <citation type="submission" date="2009-02" db="EMBL/GenBank/DDBJ databases">
        <title>Draft genome sequence of Blautia hydrogenotrophica DSM 10507 (Ruminococcus hydrogenotrophicus DSM 10507).</title>
        <authorList>
            <person name="Sudarsanam P."/>
            <person name="Ley R."/>
            <person name="Guruge J."/>
            <person name="Turnbaugh P.J."/>
            <person name="Mahowald M."/>
            <person name="Liep D."/>
            <person name="Gordon J."/>
        </authorList>
    </citation>
    <scope>NUCLEOTIDE SEQUENCE [LARGE SCALE GENOMIC DNA]</scope>
    <source>
        <strain evidence="15">DSM 10507 / JCM 14656 / S5a33</strain>
    </source>
</reference>
<accession>C0CIR5</accession>
<evidence type="ECO:0000313" key="15">
    <source>
        <dbReference type="Proteomes" id="UP000003100"/>
    </source>
</evidence>
<evidence type="ECO:0000256" key="12">
    <source>
        <dbReference type="RuleBase" id="RU003719"/>
    </source>
</evidence>
<comment type="pathway">
    <text evidence="2">Amino-acid biosynthesis; L-serine biosynthesis; L-serine from 3-phospho-D-glycerate: step 1/3.</text>
</comment>
<protein>
    <recommendedName>
        <fullName evidence="6">D-3-phosphoglycerate dehydrogenase</fullName>
        <ecNumber evidence="4">1.1.1.399</ecNumber>
        <ecNumber evidence="5">1.1.1.95</ecNumber>
    </recommendedName>
    <alternativeName>
        <fullName evidence="9">2-oxoglutarate reductase</fullName>
    </alternativeName>
</protein>
<name>C0CIR5_BLAHS</name>
<dbReference type="HOGENOM" id="CLU_019796_9_0_9"/>
<dbReference type="Pfam" id="PF00389">
    <property type="entry name" value="2-Hacid_dh"/>
    <property type="match status" value="1"/>
</dbReference>
<reference evidence="14 15" key="1">
    <citation type="submission" date="2009-01" db="EMBL/GenBank/DDBJ databases">
        <authorList>
            <person name="Fulton L."/>
            <person name="Clifton S."/>
            <person name="Fulton B."/>
            <person name="Xu J."/>
            <person name="Minx P."/>
            <person name="Pepin K.H."/>
            <person name="Johnson M."/>
            <person name="Bhonagiri V."/>
            <person name="Nash W.E."/>
            <person name="Mardis E.R."/>
            <person name="Wilson R.K."/>
        </authorList>
    </citation>
    <scope>NUCLEOTIDE SEQUENCE [LARGE SCALE GENOMIC DNA]</scope>
    <source>
        <strain evidence="15">DSM 10507 / JCM 14656 / S5a33</strain>
    </source>
</reference>
<dbReference type="InterPro" id="IPR006140">
    <property type="entry name" value="D-isomer_DH_NAD-bd"/>
</dbReference>
<evidence type="ECO:0000256" key="3">
    <source>
        <dbReference type="ARBA" id="ARBA00005854"/>
    </source>
</evidence>
<evidence type="ECO:0000256" key="6">
    <source>
        <dbReference type="ARBA" id="ARBA00021582"/>
    </source>
</evidence>
<evidence type="ECO:0000256" key="1">
    <source>
        <dbReference type="ARBA" id="ARBA00003800"/>
    </source>
</evidence>
<dbReference type="UniPathway" id="UPA00135">
    <property type="reaction ID" value="UER00196"/>
</dbReference>
<proteinExistence type="inferred from homology"/>
<dbReference type="PATRIC" id="fig|476272.21.peg.3734"/>
<evidence type="ECO:0000256" key="11">
    <source>
        <dbReference type="ARBA" id="ARBA00048731"/>
    </source>
</evidence>
<dbReference type="PANTHER" id="PTHR42938:SF47">
    <property type="entry name" value="HYDROXYPYRUVATE REDUCTASE"/>
    <property type="match status" value="1"/>
</dbReference>